<organism evidence="1 2">
    <name type="scientific">Secundilactobacillus mixtipabuli</name>
    <dbReference type="NCBI Taxonomy" id="1435342"/>
    <lineage>
        <taxon>Bacteria</taxon>
        <taxon>Bacillati</taxon>
        <taxon>Bacillota</taxon>
        <taxon>Bacilli</taxon>
        <taxon>Lactobacillales</taxon>
        <taxon>Lactobacillaceae</taxon>
        <taxon>Secundilactobacillus</taxon>
    </lineage>
</organism>
<gene>
    <name evidence="1" type="ORF">IWT30_00682</name>
</gene>
<dbReference type="AlphaFoldDB" id="A0A1Z5IAA4"/>
<reference evidence="1 2" key="1">
    <citation type="submission" date="2015-11" db="EMBL/GenBank/DDBJ databases">
        <title>Draft genome sequences of new species of the genus Lactobacillus isolated from orchardgrass silage.</title>
        <authorList>
            <person name="Tohno M."/>
            <person name="Tanizawa Y."/>
            <person name="Arita M."/>
        </authorList>
    </citation>
    <scope>NUCLEOTIDE SEQUENCE [LARGE SCALE GENOMIC DNA]</scope>
    <source>
        <strain evidence="1 2">IWT30</strain>
    </source>
</reference>
<evidence type="ECO:0000313" key="2">
    <source>
        <dbReference type="Proteomes" id="UP000198374"/>
    </source>
</evidence>
<accession>A0A1Z5IAA4</accession>
<dbReference type="EMBL" id="BCMF01000003">
    <property type="protein sequence ID" value="GAW98723.1"/>
    <property type="molecule type" value="Genomic_DNA"/>
</dbReference>
<evidence type="ECO:0000313" key="1">
    <source>
        <dbReference type="EMBL" id="GAW98723.1"/>
    </source>
</evidence>
<proteinExistence type="predicted"/>
<dbReference type="RefSeq" id="WP_089108536.1">
    <property type="nucleotide sequence ID" value="NZ_BCMF01000003.1"/>
</dbReference>
<dbReference type="Proteomes" id="UP000198374">
    <property type="component" value="Unassembled WGS sequence"/>
</dbReference>
<dbReference type="OrthoDB" id="9816765at2"/>
<name>A0A1Z5IAA4_9LACO</name>
<keyword evidence="2" id="KW-1185">Reference proteome</keyword>
<comment type="caution">
    <text evidence="1">The sequence shown here is derived from an EMBL/GenBank/DDBJ whole genome shotgun (WGS) entry which is preliminary data.</text>
</comment>
<protein>
    <submittedName>
        <fullName evidence="1">Uncharacterized protein</fullName>
    </submittedName>
</protein>
<sequence>MPKRITRESVLDKATIDIDNFIKTKSFLNYHVHNQDSKRLAPEYLQTFCTQMYDIWGQHPRKWTQKSISTTLLISNPYWPLVTAKLQSTEWFNILTKYVSYLIANGEITTNPNLAKNIEHYLGVRLNLGEPFSSRYWLAKLRELQKAPDITSSEQFEDYEMQHVSDVLLLANNTSFAELFKLYRELTVFQFDLSNVADYLLEGLMSIYPKNKTIRTSTFEDDLVALFDGTQNHIASLLDRIIIVADRDNVNLRQSASRKAFFKRYQAILASIASIDQIQSELQEILNGKPVHVMSLLTQKTPVTTTAMGGYNSGDFRYHFIDAKSGKPSYLAPNTMETITHLFTANEKPAKVLETTKQVLQAHSNIKYATDYALQEDILVPFLSNEQFIIEVFLTDFRKHFPSKLSGFKMEMDEVAATIYRFYNDLFMETGRLRRKWTGRSVAQILNDPKLKWINMTPQQASDSYEVLAPYIDFLMENSYLTPSEAIQNVLSDYVEKLSPLLDDDNDEPTDQDKLLRLMLKMTAIFDASGLTNETDLTEFFATHEIEATLLAENFRLNEIINFKANAIEFYSQEAYDNFCFNWFTSFVKPTYTKPVAAKLTGIPSVLQDDIFWPQVFEKLITAEDPFPRQKRLQVALQIYLGQSESPNNKQIQAFATEFDNCRKILEISKTEFRNLLAPDPQLAQKSMLTNNIISLDEARKLAKKRHKKH</sequence>